<evidence type="ECO:0000259" key="8">
    <source>
        <dbReference type="PROSITE" id="PS51194"/>
    </source>
</evidence>
<sequence>MMEENAPIIFGGKESLLARLQNAESIWRAEKLPILEKSDEIKQAFHTSDRILLEAETGSGKSTASPILLLEELLSRNPDAHIVVSQPRRIATEGLADYVGSKVGKQYIGFHHRQHTYITPETRITYEIEKSLLNELLRDPMLTKYDAVMLDEIHERSIDLDILMPLLKQTQKARAASGKPLKLVLTSATVDRDKMLAYFEGTKHVQIPGRTFPVEEEFSAKTIDTRDLIGAAAERTEKIVREGQDQGDILIFMPGREEISKTIDLIKQKISDPDIDVIPLLGGDETTNAYKQSTGRRKIIVATNVAETSITIPTVRIVIDSGLLRTNVYDGETGTTELLTLEHTQSNAKQRKGRAGRTAPGKIYYLYTKEQFDAREPYLRAEILRTNLASQVLQMKAMGIQDVHNFDYLDHPGKEKIDMAIITLKLLGALDAEGNLTDGYGKPMSEIDADPHFARMIVEAKKRGCQDAVSLLVGMMSGRRSIYDPKFYPERKFTDKYGRFIIPGSDFLTQLNIWNEYVENNTNREKRMEWATQNGINTYSFYNAANERKDLLHEWRTNNDRIDLSEESRHAIAVCLTAGLMDSLLIRDSDGTYSLASGKRRGIILGKNSVLQNIKPPNVISGAIRYIEQIKKTFADFNMSSDEKLIREAAPYLPEKKKEEPSIPLSKPETFKPAEKPPEIPALPVSPTYQPVPFTPEPVYRPIPKRRISFKDVLLFIPRSIIKGIRKIASLIGRPFAWVFRNIRRLFQPGKKKK</sequence>
<comment type="caution">
    <text evidence="9">The sequence shown here is derived from an EMBL/GenBank/DDBJ whole genome shotgun (WGS) entry which is preliminary data.</text>
</comment>
<dbReference type="PROSITE" id="PS51194">
    <property type="entry name" value="HELICASE_CTER"/>
    <property type="match status" value="1"/>
</dbReference>
<evidence type="ECO:0000259" key="7">
    <source>
        <dbReference type="PROSITE" id="PS51192"/>
    </source>
</evidence>
<evidence type="ECO:0000256" key="2">
    <source>
        <dbReference type="ARBA" id="ARBA00022801"/>
    </source>
</evidence>
<feature type="domain" description="Helicase ATP-binding" evidence="7">
    <location>
        <begin position="42"/>
        <end position="208"/>
    </location>
</feature>
<evidence type="ECO:0000256" key="3">
    <source>
        <dbReference type="ARBA" id="ARBA00022806"/>
    </source>
</evidence>
<protein>
    <recommendedName>
        <fullName evidence="11">ATP-dependent helicase HrpB</fullName>
    </recommendedName>
</protein>
<dbReference type="CDD" id="cd18791">
    <property type="entry name" value="SF2_C_RHA"/>
    <property type="match status" value="1"/>
</dbReference>
<dbReference type="SMART" id="SM00487">
    <property type="entry name" value="DEXDc"/>
    <property type="match status" value="1"/>
</dbReference>
<dbReference type="Gene3D" id="3.40.50.300">
    <property type="entry name" value="P-loop containing nucleotide triphosphate hydrolases"/>
    <property type="match status" value="2"/>
</dbReference>
<evidence type="ECO:0000256" key="4">
    <source>
        <dbReference type="ARBA" id="ARBA00022840"/>
    </source>
</evidence>
<keyword evidence="3" id="KW-0347">Helicase</keyword>
<evidence type="ECO:0000313" key="9">
    <source>
        <dbReference type="EMBL" id="OIO14404.1"/>
    </source>
</evidence>
<dbReference type="InterPro" id="IPR014001">
    <property type="entry name" value="Helicase_ATP-bd"/>
</dbReference>
<name>A0A1J4TQD0_9BACT</name>
<evidence type="ECO:0000256" key="6">
    <source>
        <dbReference type="SAM" id="MobiDB-lite"/>
    </source>
</evidence>
<evidence type="ECO:0000256" key="5">
    <source>
        <dbReference type="ARBA" id="ARBA00038040"/>
    </source>
</evidence>
<dbReference type="InterPro" id="IPR011545">
    <property type="entry name" value="DEAD/DEAH_box_helicase_dom"/>
</dbReference>
<dbReference type="Pfam" id="PF00270">
    <property type="entry name" value="DEAD"/>
    <property type="match status" value="1"/>
</dbReference>
<accession>A0A1J4TQD0</accession>
<feature type="region of interest" description="Disordered" evidence="6">
    <location>
        <begin position="656"/>
        <end position="677"/>
    </location>
</feature>
<gene>
    <name evidence="9" type="ORF">AUJ73_02305</name>
</gene>
<dbReference type="GO" id="GO:0003723">
    <property type="term" value="F:RNA binding"/>
    <property type="evidence" value="ECO:0007669"/>
    <property type="project" value="TreeGrafter"/>
</dbReference>
<evidence type="ECO:0000256" key="1">
    <source>
        <dbReference type="ARBA" id="ARBA00022741"/>
    </source>
</evidence>
<dbReference type="GO" id="GO:0016787">
    <property type="term" value="F:hydrolase activity"/>
    <property type="evidence" value="ECO:0007669"/>
    <property type="project" value="UniProtKB-KW"/>
</dbReference>
<evidence type="ECO:0008006" key="11">
    <source>
        <dbReference type="Google" id="ProtNLM"/>
    </source>
</evidence>
<comment type="similarity">
    <text evidence="5">Belongs to the DEAD box helicase family. DEAH subfamily. PRP16 sub-subfamily.</text>
</comment>
<dbReference type="AlphaFoldDB" id="A0A1J4TQD0"/>
<dbReference type="PANTHER" id="PTHR18934:SF91">
    <property type="entry name" value="PRE-MRNA-SPLICING FACTOR ATP-DEPENDENT RNA HELICASE PRP16"/>
    <property type="match status" value="1"/>
</dbReference>
<dbReference type="STRING" id="1805209.AUJ73_02305"/>
<dbReference type="InterPro" id="IPR001650">
    <property type="entry name" value="Helicase_C-like"/>
</dbReference>
<keyword evidence="2" id="KW-0378">Hydrolase</keyword>
<dbReference type="Proteomes" id="UP000183120">
    <property type="component" value="Unassembled WGS sequence"/>
</dbReference>
<proteinExistence type="inferred from homology"/>
<dbReference type="SMART" id="SM00847">
    <property type="entry name" value="HA2"/>
    <property type="match status" value="1"/>
</dbReference>
<dbReference type="Gene3D" id="1.20.120.1080">
    <property type="match status" value="1"/>
</dbReference>
<dbReference type="CDD" id="cd17917">
    <property type="entry name" value="DEXHc_RHA-like"/>
    <property type="match status" value="1"/>
</dbReference>
<organism evidence="9 10">
    <name type="scientific">Candidatus Gottesmanbacteria bacterium CG1_02_37_22</name>
    <dbReference type="NCBI Taxonomy" id="1805209"/>
    <lineage>
        <taxon>Bacteria</taxon>
        <taxon>Candidatus Gottesmaniibacteriota</taxon>
    </lineage>
</organism>
<dbReference type="SUPFAM" id="SSF52540">
    <property type="entry name" value="P-loop containing nucleoside triphosphate hydrolases"/>
    <property type="match status" value="1"/>
</dbReference>
<reference evidence="9 10" key="1">
    <citation type="journal article" date="2016" name="Environ. Microbiol.">
        <title>Genomic resolution of a cold subsurface aquifer community provides metabolic insights for novel microbes adapted to high CO concentrations.</title>
        <authorList>
            <person name="Probst A.J."/>
            <person name="Castelle C.J."/>
            <person name="Singh A."/>
            <person name="Brown C.T."/>
            <person name="Anantharaman K."/>
            <person name="Sharon I."/>
            <person name="Hug L.A."/>
            <person name="Burstein D."/>
            <person name="Emerson J.B."/>
            <person name="Thomas B.C."/>
            <person name="Banfield J.F."/>
        </authorList>
    </citation>
    <scope>NUCLEOTIDE SEQUENCE [LARGE SCALE GENOMIC DNA]</scope>
    <source>
        <strain evidence="9">CG1_02_37_22</strain>
    </source>
</reference>
<dbReference type="InterPro" id="IPR007502">
    <property type="entry name" value="Helicase-assoc_dom"/>
</dbReference>
<dbReference type="PROSITE" id="PS51192">
    <property type="entry name" value="HELICASE_ATP_BIND_1"/>
    <property type="match status" value="1"/>
</dbReference>
<dbReference type="SMART" id="SM00490">
    <property type="entry name" value="HELICc"/>
    <property type="match status" value="1"/>
</dbReference>
<dbReference type="PANTHER" id="PTHR18934">
    <property type="entry name" value="ATP-DEPENDENT RNA HELICASE"/>
    <property type="match status" value="1"/>
</dbReference>
<dbReference type="GO" id="GO:0005524">
    <property type="term" value="F:ATP binding"/>
    <property type="evidence" value="ECO:0007669"/>
    <property type="project" value="UniProtKB-KW"/>
</dbReference>
<dbReference type="GO" id="GO:0004386">
    <property type="term" value="F:helicase activity"/>
    <property type="evidence" value="ECO:0007669"/>
    <property type="project" value="UniProtKB-KW"/>
</dbReference>
<dbReference type="Pfam" id="PF00271">
    <property type="entry name" value="Helicase_C"/>
    <property type="match status" value="1"/>
</dbReference>
<dbReference type="EMBL" id="MNUY01000036">
    <property type="protein sequence ID" value="OIO14404.1"/>
    <property type="molecule type" value="Genomic_DNA"/>
</dbReference>
<feature type="domain" description="Helicase C-terminal" evidence="8">
    <location>
        <begin position="235"/>
        <end position="399"/>
    </location>
</feature>
<keyword evidence="1" id="KW-0547">Nucleotide-binding</keyword>
<evidence type="ECO:0000313" key="10">
    <source>
        <dbReference type="Proteomes" id="UP000183120"/>
    </source>
</evidence>
<keyword evidence="4" id="KW-0067">ATP-binding</keyword>
<dbReference type="InterPro" id="IPR027417">
    <property type="entry name" value="P-loop_NTPase"/>
</dbReference>